<dbReference type="Proteomes" id="UP001254608">
    <property type="component" value="Unassembled WGS sequence"/>
</dbReference>
<organism evidence="1 2">
    <name type="scientific">Banduia mediterranea</name>
    <dbReference type="NCBI Taxonomy" id="3075609"/>
    <lineage>
        <taxon>Bacteria</taxon>
        <taxon>Pseudomonadati</taxon>
        <taxon>Pseudomonadota</taxon>
        <taxon>Gammaproteobacteria</taxon>
        <taxon>Nevskiales</taxon>
        <taxon>Algiphilaceae</taxon>
        <taxon>Banduia</taxon>
    </lineage>
</organism>
<name>A0ABU2WE83_9GAMM</name>
<evidence type="ECO:0000313" key="2">
    <source>
        <dbReference type="Proteomes" id="UP001254608"/>
    </source>
</evidence>
<keyword evidence="2" id="KW-1185">Reference proteome</keyword>
<dbReference type="RefSeq" id="WP_311363214.1">
    <property type="nucleotide sequence ID" value="NZ_JAVRIC010000001.1"/>
</dbReference>
<reference evidence="1 2" key="1">
    <citation type="submission" date="2023-09" db="EMBL/GenBank/DDBJ databases">
        <authorList>
            <person name="Rey-Velasco X."/>
        </authorList>
    </citation>
    <scope>NUCLEOTIDE SEQUENCE [LARGE SCALE GENOMIC DNA]</scope>
    <source>
        <strain evidence="1 2">W345</strain>
    </source>
</reference>
<protein>
    <submittedName>
        <fullName evidence="1">Uncharacterized protein</fullName>
    </submittedName>
</protein>
<gene>
    <name evidence="1" type="ORF">RM530_00355</name>
</gene>
<accession>A0ABU2WE83</accession>
<sequence>MSASSNIDLGGLALAPDDARKLQALIEARLAAQERELADAVERSLGIVPRLLRGPIKKVLGL</sequence>
<dbReference type="EMBL" id="JAVRIC010000001">
    <property type="protein sequence ID" value="MDT0495820.1"/>
    <property type="molecule type" value="Genomic_DNA"/>
</dbReference>
<evidence type="ECO:0000313" key="1">
    <source>
        <dbReference type="EMBL" id="MDT0495820.1"/>
    </source>
</evidence>
<proteinExistence type="predicted"/>
<comment type="caution">
    <text evidence="1">The sequence shown here is derived from an EMBL/GenBank/DDBJ whole genome shotgun (WGS) entry which is preliminary data.</text>
</comment>